<dbReference type="AlphaFoldDB" id="A0A060SSM8"/>
<dbReference type="HOGENOM" id="CLU_1225325_0_0_1"/>
<name>A0A060SSM8_PYCCI</name>
<protein>
    <submittedName>
        <fullName evidence="1">Uncharacterized protein</fullName>
    </submittedName>
</protein>
<evidence type="ECO:0000313" key="2">
    <source>
        <dbReference type="Proteomes" id="UP000029665"/>
    </source>
</evidence>
<dbReference type="EMBL" id="CCBP010000247">
    <property type="protein sequence ID" value="CDO75219.1"/>
    <property type="molecule type" value="Genomic_DNA"/>
</dbReference>
<proteinExistence type="predicted"/>
<organism evidence="1 2">
    <name type="scientific">Pycnoporus cinnabarinus</name>
    <name type="common">Cinnabar-red polypore</name>
    <name type="synonym">Trametes cinnabarina</name>
    <dbReference type="NCBI Taxonomy" id="5643"/>
    <lineage>
        <taxon>Eukaryota</taxon>
        <taxon>Fungi</taxon>
        <taxon>Dikarya</taxon>
        <taxon>Basidiomycota</taxon>
        <taxon>Agaricomycotina</taxon>
        <taxon>Agaricomycetes</taxon>
        <taxon>Polyporales</taxon>
        <taxon>Polyporaceae</taxon>
        <taxon>Trametes</taxon>
    </lineage>
</organism>
<sequence length="226" mass="26861">MYPFAPVTRTVAGGEIIGIVWSRQTPPLRFRASVEGDECYSSESFLLPYDFRRIMGLERVFVNPLVINGYVWKYYVWHKWVLRQRMVKWFVERVWDGAWMQYARMVVGDPKKGLQIFHFACGAHRPTYGVTATEEVEDCPETDVPVCASDEDSSGRMGLERVFVNPLVINGYVWKYYMWHKWVLRQRMVKWFVERVWDGAWMQYARMVVGDPKKVWVWDGIECHPW</sequence>
<accession>A0A060SSM8</accession>
<reference evidence="1" key="1">
    <citation type="submission" date="2014-01" db="EMBL/GenBank/DDBJ databases">
        <title>The genome of the white-rot fungus Pycnoporus cinnabarinus: a basidiomycete model with a versatile arsenal for lignocellulosic biomass breakdown.</title>
        <authorList>
            <person name="Levasseur A."/>
            <person name="Lomascolo A."/>
            <person name="Ruiz-Duenas F.J."/>
            <person name="Uzan E."/>
            <person name="Piumi F."/>
            <person name="Kues U."/>
            <person name="Ram A.F.J."/>
            <person name="Murat C."/>
            <person name="Haon M."/>
            <person name="Benoit I."/>
            <person name="Arfi Y."/>
            <person name="Chevret D."/>
            <person name="Drula E."/>
            <person name="Kwon M.J."/>
            <person name="Gouret P."/>
            <person name="Lesage-Meessen L."/>
            <person name="Lombard V."/>
            <person name="Mariette J."/>
            <person name="Noirot C."/>
            <person name="Park J."/>
            <person name="Patyshakuliyeva A."/>
            <person name="Wieneger R.A.B."/>
            <person name="Wosten H.A.B."/>
            <person name="Martin F."/>
            <person name="Coutinho P.M."/>
            <person name="de Vries R."/>
            <person name="Martinez A.T."/>
            <person name="Klopp C."/>
            <person name="Pontarotti P."/>
            <person name="Henrissat B."/>
            <person name="Record E."/>
        </authorList>
    </citation>
    <scope>NUCLEOTIDE SEQUENCE [LARGE SCALE GENOMIC DNA]</scope>
    <source>
        <strain evidence="1">BRFM137</strain>
    </source>
</reference>
<dbReference type="OrthoDB" id="262547at2759"/>
<dbReference type="Proteomes" id="UP000029665">
    <property type="component" value="Unassembled WGS sequence"/>
</dbReference>
<gene>
    <name evidence="1" type="ORF">BN946_scf184808.g5</name>
</gene>
<dbReference type="STRING" id="5643.A0A060SSM8"/>
<evidence type="ECO:0000313" key="1">
    <source>
        <dbReference type="EMBL" id="CDO75219.1"/>
    </source>
</evidence>
<comment type="caution">
    <text evidence="1">The sequence shown here is derived from an EMBL/GenBank/DDBJ whole genome shotgun (WGS) entry which is preliminary data.</text>
</comment>
<keyword evidence="2" id="KW-1185">Reference proteome</keyword>